<feature type="compositionally biased region" description="Pro residues" evidence="11">
    <location>
        <begin position="484"/>
        <end position="495"/>
    </location>
</feature>
<comment type="catalytic activity">
    <reaction evidence="7">
        <text>L-threonyl-[protein] + ATP = O-phospho-L-threonyl-[protein] + ADP + H(+)</text>
        <dbReference type="Rhea" id="RHEA:46608"/>
        <dbReference type="Rhea" id="RHEA-COMP:11060"/>
        <dbReference type="Rhea" id="RHEA-COMP:11605"/>
        <dbReference type="ChEBI" id="CHEBI:15378"/>
        <dbReference type="ChEBI" id="CHEBI:30013"/>
        <dbReference type="ChEBI" id="CHEBI:30616"/>
        <dbReference type="ChEBI" id="CHEBI:61977"/>
        <dbReference type="ChEBI" id="CHEBI:456216"/>
        <dbReference type="EC" id="2.7.11.1"/>
    </reaction>
</comment>
<evidence type="ECO:0000256" key="2">
    <source>
        <dbReference type="ARBA" id="ARBA00022527"/>
    </source>
</evidence>
<evidence type="ECO:0000256" key="1">
    <source>
        <dbReference type="ARBA" id="ARBA00012513"/>
    </source>
</evidence>
<dbReference type="InterPro" id="IPR051234">
    <property type="entry name" value="TAO_STE20_kinase"/>
</dbReference>
<feature type="compositionally biased region" description="Polar residues" evidence="11">
    <location>
        <begin position="786"/>
        <end position="795"/>
    </location>
</feature>
<feature type="binding site" evidence="9">
    <location>
        <position position="60"/>
    </location>
    <ligand>
        <name>ATP</name>
        <dbReference type="ChEBI" id="CHEBI:30616"/>
    </ligand>
</feature>
<dbReference type="EMBL" id="DS268417">
    <property type="protein sequence ID" value="EFO83729.1"/>
    <property type="molecule type" value="Genomic_DNA"/>
</dbReference>
<keyword evidence="14" id="KW-1185">Reference proteome</keyword>
<feature type="compositionally biased region" description="Low complexity" evidence="11">
    <location>
        <begin position="451"/>
        <end position="467"/>
    </location>
</feature>
<evidence type="ECO:0000313" key="13">
    <source>
        <dbReference type="EMBL" id="EFO83729.1"/>
    </source>
</evidence>
<dbReference type="GO" id="GO:0043051">
    <property type="term" value="P:regulation of nematode pharyngeal pumping"/>
    <property type="evidence" value="ECO:0007669"/>
    <property type="project" value="EnsemblMetazoa"/>
</dbReference>
<feature type="region of interest" description="Disordered" evidence="11">
    <location>
        <begin position="431"/>
        <end position="506"/>
    </location>
</feature>
<gene>
    <name evidence="13" type="primary">Cre-kin-18</name>
    <name evidence="13" type="ORF">CRE_03128</name>
</gene>
<dbReference type="GO" id="GO:0060631">
    <property type="term" value="P:regulation of meiosis I"/>
    <property type="evidence" value="ECO:0007669"/>
    <property type="project" value="EnsemblMetazoa"/>
</dbReference>
<dbReference type="InterPro" id="IPR000719">
    <property type="entry name" value="Prot_kinase_dom"/>
</dbReference>
<dbReference type="PROSITE" id="PS50011">
    <property type="entry name" value="PROTEIN_KINASE_DOM"/>
    <property type="match status" value="1"/>
</dbReference>
<keyword evidence="6 9" id="KW-0067">ATP-binding</keyword>
<dbReference type="GO" id="GO:0005938">
    <property type="term" value="C:cell cortex"/>
    <property type="evidence" value="ECO:0007669"/>
    <property type="project" value="EnsemblMetazoa"/>
</dbReference>
<evidence type="ECO:0000256" key="8">
    <source>
        <dbReference type="ARBA" id="ARBA00048679"/>
    </source>
</evidence>
<keyword evidence="10" id="KW-0175">Coiled coil</keyword>
<evidence type="ECO:0000256" key="6">
    <source>
        <dbReference type="ARBA" id="ARBA00022840"/>
    </source>
</evidence>
<dbReference type="GO" id="GO:0004674">
    <property type="term" value="F:protein serine/threonine kinase activity"/>
    <property type="evidence" value="ECO:0007669"/>
    <property type="project" value="UniProtKB-KW"/>
</dbReference>
<dbReference type="OrthoDB" id="10016527at2759"/>
<dbReference type="Gene3D" id="1.10.510.10">
    <property type="entry name" value="Transferase(Phosphotransferase) domain 1"/>
    <property type="match status" value="1"/>
</dbReference>
<proteinExistence type="predicted"/>
<dbReference type="InParanoid" id="E3LWP4"/>
<dbReference type="PANTHER" id="PTHR47167:SF4">
    <property type="entry name" value="SERINE_THREONINE-PROTEIN KINASE TAO"/>
    <property type="match status" value="1"/>
</dbReference>
<evidence type="ECO:0000256" key="4">
    <source>
        <dbReference type="ARBA" id="ARBA00022741"/>
    </source>
</evidence>
<comment type="catalytic activity">
    <reaction evidence="8">
        <text>L-seryl-[protein] + ATP = O-phospho-L-seryl-[protein] + ADP + H(+)</text>
        <dbReference type="Rhea" id="RHEA:17989"/>
        <dbReference type="Rhea" id="RHEA-COMP:9863"/>
        <dbReference type="Rhea" id="RHEA-COMP:11604"/>
        <dbReference type="ChEBI" id="CHEBI:15378"/>
        <dbReference type="ChEBI" id="CHEBI:29999"/>
        <dbReference type="ChEBI" id="CHEBI:30616"/>
        <dbReference type="ChEBI" id="CHEBI:83421"/>
        <dbReference type="ChEBI" id="CHEBI:456216"/>
        <dbReference type="EC" id="2.7.11.1"/>
    </reaction>
</comment>
<dbReference type="FunCoup" id="E3LWP4">
    <property type="interactions" value="1866"/>
</dbReference>
<dbReference type="OMA" id="QKKEYKH"/>
<evidence type="ECO:0000256" key="7">
    <source>
        <dbReference type="ARBA" id="ARBA00047899"/>
    </source>
</evidence>
<keyword evidence="4 9" id="KW-0547">Nucleotide-binding</keyword>
<evidence type="ECO:0000313" key="14">
    <source>
        <dbReference type="Proteomes" id="UP000008281"/>
    </source>
</evidence>
<dbReference type="Proteomes" id="UP000008281">
    <property type="component" value="Unassembled WGS sequence"/>
</dbReference>
<evidence type="ECO:0000256" key="9">
    <source>
        <dbReference type="PROSITE-ProRule" id="PRU10141"/>
    </source>
</evidence>
<keyword evidence="5" id="KW-0418">Kinase</keyword>
<dbReference type="STRING" id="31234.E3LWP4"/>
<dbReference type="InterPro" id="IPR011009">
    <property type="entry name" value="Kinase-like_dom_sf"/>
</dbReference>
<dbReference type="EC" id="2.7.11.1" evidence="1"/>
<feature type="region of interest" description="Disordered" evidence="11">
    <location>
        <begin position="994"/>
        <end position="1015"/>
    </location>
</feature>
<dbReference type="Pfam" id="PF00069">
    <property type="entry name" value="Pkinase"/>
    <property type="match status" value="1"/>
</dbReference>
<accession>E3LWP4</accession>
<organism evidence="14">
    <name type="scientific">Caenorhabditis remanei</name>
    <name type="common">Caenorhabditis vulgaris</name>
    <dbReference type="NCBI Taxonomy" id="31234"/>
    <lineage>
        <taxon>Eukaryota</taxon>
        <taxon>Metazoa</taxon>
        <taxon>Ecdysozoa</taxon>
        <taxon>Nematoda</taxon>
        <taxon>Chromadorea</taxon>
        <taxon>Rhabditida</taxon>
        <taxon>Rhabditina</taxon>
        <taxon>Rhabditomorpha</taxon>
        <taxon>Rhabditoidea</taxon>
        <taxon>Rhabditidae</taxon>
        <taxon>Peloderinae</taxon>
        <taxon>Caenorhabditis</taxon>
    </lineage>
</organism>
<feature type="domain" description="Protein kinase" evidence="12">
    <location>
        <begin position="30"/>
        <end position="289"/>
    </location>
</feature>
<dbReference type="PANTHER" id="PTHR47167">
    <property type="entry name" value="SERINE/THREONINE-PROTEIN KINASE TAO1-LIKE PROTEIN"/>
    <property type="match status" value="1"/>
</dbReference>
<dbReference type="PROSITE" id="PS00107">
    <property type="entry name" value="PROTEIN_KINASE_ATP"/>
    <property type="match status" value="1"/>
</dbReference>
<name>E3LWP4_CAERE</name>
<evidence type="ECO:0000256" key="11">
    <source>
        <dbReference type="SAM" id="MobiDB-lite"/>
    </source>
</evidence>
<reference evidence="13" key="1">
    <citation type="submission" date="2007-07" db="EMBL/GenBank/DDBJ databases">
        <title>PCAP assembly of the Caenorhabditis remanei genome.</title>
        <authorList>
            <consortium name="The Caenorhabditis remanei Sequencing Consortium"/>
            <person name="Wilson R.K."/>
        </authorList>
    </citation>
    <scope>NUCLEOTIDE SEQUENCE [LARGE SCALE GENOMIC DNA]</scope>
    <source>
        <strain evidence="13">PB4641</strain>
    </source>
</reference>
<dbReference type="Gene3D" id="3.30.200.20">
    <property type="entry name" value="Phosphorylase Kinase, domain 1"/>
    <property type="match status" value="1"/>
</dbReference>
<dbReference type="eggNOG" id="KOG0577">
    <property type="taxonomic scope" value="Eukaryota"/>
</dbReference>
<dbReference type="HOGENOM" id="CLU_000288_2_2_1"/>
<dbReference type="GO" id="GO:0007631">
    <property type="term" value="P:feeding behavior"/>
    <property type="evidence" value="ECO:0007669"/>
    <property type="project" value="EnsemblMetazoa"/>
</dbReference>
<evidence type="ECO:0000256" key="10">
    <source>
        <dbReference type="SAM" id="Coils"/>
    </source>
</evidence>
<dbReference type="InterPro" id="IPR017441">
    <property type="entry name" value="Protein_kinase_ATP_BS"/>
</dbReference>
<sequence>MAPAVLQKPGVIKDPVIAALFSNKDPEIRYQDLREIGHGSFGAVYFAYDKETEQTVAIKKMNFSGKQATEKWNDILKEVSFLNTVVHRHIVDYKACFLKETTCWLVMEYCIGSAADIVDVLRKGMREVEIAAICCQTLDALRYLHSLKRIHRDIKAGNILLSDHAIVKLADFGSASLIDPAQTFIGTPFFMAPEVILAMDEGHYTDRADIWSLGITCIELAERRPPLFSMNAMSALYHIAQNDPPTLAPIDTAEQPEWSAEFVQFIDKCLRKPAEERMSAEECFRHPFIQRPRPPDTIQELIQRTKNMVLELDNFQYKKMRKLMYLDETEGKEGGETNGGTGDDLDFHGNEAHSIGRGMLAVADQNAVAEQLHFPIHLFFFSHFFSFSAGDSASSRSASLTSFRSMQSSGGAGLLVSTNLAGAMDNVHGSSGYGNGSSTTSSARRRPPIPSQMLSSTSTSGLGTMPSHGSAAASITAIAVNPTPSSPSDPIPTSHPPMETARSDDDLLDTSIRVAPVKDLHMPNREVKERIATLQNHKFATLRSQRIINQEQEEYTKENNMYEQMSKYKHLRQAHHKELQSFEERCVQEREQLRVKMDRELEQLTTTYSKEKMRVRCSQNNELDKRKKDIEDGEKKLKKTKQSQNQQQMKLYGAQQLKEYKYNKEAEKSRLRSRNMSRNAFENELKAVKIGLNRVKDARENEFEEKLRVELEEEIVRYRRQQLNNLHGLEERLDDEDVNVQERQMDTRHSLLSKQHEMTRDLEIQHSNELHMMKKRHLETQHEAESASQNEYTTRQQEELRKKHTMQSRQQPRELKIQEAQIRKQYRQVVKTQTRQFKLYLTQMIQVVPKDEQKELTSRLKQDQMQKVALLASQYESQIKKMVQDKTVKLESWQEDEQRVLSEKLEKELEELIAYQKKQKGMLEEQIKKVNDTAGNIFRERTTLEERIGTRRALLEQKIIEEREQMAEMRRLKKEQIRDRHSQERHRLENHFVRTGSTSRSSGTTVTSSSIQMAM</sequence>
<evidence type="ECO:0000256" key="5">
    <source>
        <dbReference type="ARBA" id="ARBA00022777"/>
    </source>
</evidence>
<dbReference type="AlphaFoldDB" id="E3LWP4"/>
<protein>
    <recommendedName>
        <fullName evidence="1">non-specific serine/threonine protein kinase</fullName>
        <ecNumber evidence="1">2.7.11.1</ecNumber>
    </recommendedName>
</protein>
<dbReference type="FunFam" id="1.10.510.10:FF:000877">
    <property type="entry name" value="TAO kinase 2"/>
    <property type="match status" value="1"/>
</dbReference>
<keyword evidence="2" id="KW-0723">Serine/threonine-protein kinase</keyword>
<keyword evidence="3" id="KW-0808">Transferase</keyword>
<evidence type="ECO:0000256" key="3">
    <source>
        <dbReference type="ARBA" id="ARBA00022679"/>
    </source>
</evidence>
<feature type="region of interest" description="Disordered" evidence="11">
    <location>
        <begin position="780"/>
        <end position="813"/>
    </location>
</feature>
<feature type="coiled-coil region" evidence="10">
    <location>
        <begin position="952"/>
        <end position="979"/>
    </location>
</feature>
<dbReference type="SUPFAM" id="SSF56112">
    <property type="entry name" value="Protein kinase-like (PK-like)"/>
    <property type="match status" value="1"/>
</dbReference>
<evidence type="ECO:0000259" key="12">
    <source>
        <dbReference type="PROSITE" id="PS50011"/>
    </source>
</evidence>
<dbReference type="SMART" id="SM00220">
    <property type="entry name" value="S_TKc"/>
    <property type="match status" value="1"/>
</dbReference>
<dbReference type="GO" id="GO:0005524">
    <property type="term" value="F:ATP binding"/>
    <property type="evidence" value="ECO:0007669"/>
    <property type="project" value="UniProtKB-UniRule"/>
</dbReference>